<proteinExistence type="predicted"/>
<reference evidence="2" key="1">
    <citation type="submission" date="2014-09" db="EMBL/GenBank/DDBJ databases">
        <authorList>
            <person name="Magalhaes I.L.F."/>
            <person name="Oliveira U."/>
            <person name="Santos F.R."/>
            <person name="Vidigal T.H.D.A."/>
            <person name="Brescovit A.D."/>
            <person name="Santos A.J."/>
        </authorList>
    </citation>
    <scope>NUCLEOTIDE SEQUENCE</scope>
</reference>
<dbReference type="InterPro" id="IPR005312">
    <property type="entry name" value="DUF1759"/>
</dbReference>
<feature type="region of interest" description="Disordered" evidence="1">
    <location>
        <begin position="345"/>
        <end position="365"/>
    </location>
</feature>
<feature type="non-terminal residue" evidence="2">
    <location>
        <position position="365"/>
    </location>
</feature>
<evidence type="ECO:0000256" key="1">
    <source>
        <dbReference type="SAM" id="MobiDB-lite"/>
    </source>
</evidence>
<feature type="compositionally biased region" description="Polar residues" evidence="1">
    <location>
        <begin position="252"/>
        <end position="262"/>
    </location>
</feature>
<evidence type="ECO:0000313" key="2">
    <source>
        <dbReference type="EMBL" id="JAG56864.1"/>
    </source>
</evidence>
<accession>A0A0K8SUH0</accession>
<protein>
    <submittedName>
        <fullName evidence="2">Uncharacterized protein</fullName>
    </submittedName>
</protein>
<dbReference type="AlphaFoldDB" id="A0A0K8SUH0"/>
<dbReference type="PANTHER" id="PTHR47331">
    <property type="entry name" value="PHD-TYPE DOMAIN-CONTAINING PROTEIN"/>
    <property type="match status" value="1"/>
</dbReference>
<dbReference type="Pfam" id="PF03564">
    <property type="entry name" value="DUF1759"/>
    <property type="match status" value="1"/>
</dbReference>
<organism evidence="2">
    <name type="scientific">Lygus hesperus</name>
    <name type="common">Western plant bug</name>
    <dbReference type="NCBI Taxonomy" id="30085"/>
    <lineage>
        <taxon>Eukaryota</taxon>
        <taxon>Metazoa</taxon>
        <taxon>Ecdysozoa</taxon>
        <taxon>Arthropoda</taxon>
        <taxon>Hexapoda</taxon>
        <taxon>Insecta</taxon>
        <taxon>Pterygota</taxon>
        <taxon>Neoptera</taxon>
        <taxon>Paraneoptera</taxon>
        <taxon>Hemiptera</taxon>
        <taxon>Heteroptera</taxon>
        <taxon>Panheteroptera</taxon>
        <taxon>Cimicomorpha</taxon>
        <taxon>Miridae</taxon>
        <taxon>Mirini</taxon>
        <taxon>Lygus</taxon>
    </lineage>
</organism>
<feature type="region of interest" description="Disordered" evidence="1">
    <location>
        <begin position="238"/>
        <end position="262"/>
    </location>
</feature>
<name>A0A0K8SUH0_LYGHE</name>
<sequence>NGKNNIQEDLDVTYVQVFEDAYFDIKAAVSVLLDEGGATANDSQPLVNITTSGVNTGQPHIQLPKLKLPEFNGEIKEWQSFSDMFRTTVHCNASLTDVQRHIYLRAALGGEALAQVASLPLTASNYAVCWDTLSRRYDNTHLQTNAHLEDLFSLPTTTANPVHVRAFAGKLAECVGALRALGHEVEGWAVPLLFWCTKRLHNRLREAWEERILTEPLPSLSDFIAFLHEQSRILEAAYPSTDTSGGPRKQSSRITSGKSTSRPVTSLAISTATVNRCLMCAARHDLPSCGQFRRDPVQERLEFVKTNKLCIACLGPGHVANTCLKRKPCKHCSYRHHSSLHMWPKSGIGPASASPPRSDLPQTPP</sequence>
<dbReference type="EMBL" id="GBRD01008957">
    <property type="protein sequence ID" value="JAG56864.1"/>
    <property type="molecule type" value="Transcribed_RNA"/>
</dbReference>
<feature type="non-terminal residue" evidence="2">
    <location>
        <position position="1"/>
    </location>
</feature>